<evidence type="ECO:0000313" key="2">
    <source>
        <dbReference type="Proteomes" id="UP001295684"/>
    </source>
</evidence>
<dbReference type="Proteomes" id="UP001295684">
    <property type="component" value="Unassembled WGS sequence"/>
</dbReference>
<comment type="caution">
    <text evidence="1">The sequence shown here is derived from an EMBL/GenBank/DDBJ whole genome shotgun (WGS) entry which is preliminary data.</text>
</comment>
<dbReference type="AlphaFoldDB" id="A0AAD1XR42"/>
<accession>A0AAD1XR42</accession>
<keyword evidence="2" id="KW-1185">Reference proteome</keyword>
<dbReference type="EMBL" id="CAMPGE010019241">
    <property type="protein sequence ID" value="CAI2377591.1"/>
    <property type="molecule type" value="Genomic_DNA"/>
</dbReference>
<evidence type="ECO:0000313" key="1">
    <source>
        <dbReference type="EMBL" id="CAI2377591.1"/>
    </source>
</evidence>
<name>A0AAD1XR42_EUPCR</name>
<gene>
    <name evidence="1" type="ORF">ECRASSUSDP1_LOCUS18979</name>
</gene>
<proteinExistence type="predicted"/>
<organism evidence="1 2">
    <name type="scientific">Euplotes crassus</name>
    <dbReference type="NCBI Taxonomy" id="5936"/>
    <lineage>
        <taxon>Eukaryota</taxon>
        <taxon>Sar</taxon>
        <taxon>Alveolata</taxon>
        <taxon>Ciliophora</taxon>
        <taxon>Intramacronucleata</taxon>
        <taxon>Spirotrichea</taxon>
        <taxon>Hypotrichia</taxon>
        <taxon>Euplotida</taxon>
        <taxon>Euplotidae</taxon>
        <taxon>Moneuplotes</taxon>
    </lineage>
</organism>
<protein>
    <submittedName>
        <fullName evidence="1">Uncharacterized protein</fullName>
    </submittedName>
</protein>
<reference evidence="1" key="1">
    <citation type="submission" date="2023-07" db="EMBL/GenBank/DDBJ databases">
        <authorList>
            <consortium name="AG Swart"/>
            <person name="Singh M."/>
            <person name="Singh A."/>
            <person name="Seah K."/>
            <person name="Emmerich C."/>
        </authorList>
    </citation>
    <scope>NUCLEOTIDE SEQUENCE</scope>
    <source>
        <strain evidence="1">DP1</strain>
    </source>
</reference>
<sequence>MDSKAFSKAAKEQELVSQTVAFCQTIKISDKEIDCLLNVGKKIFYLDSRRDILPISDLILHKCYINLFLHQSHLQSCLSRLNFPFLPNLKIQTISFTKFCTISSCLPSLAKILPRVTSSFKLCRMKVTYKQVVKVVSALCKCYNFELNNCLIDCPKVDSKSSYKDNLNIKKLFGVELKAFKLCLCSDIEGSYFSQKSPLIEAIFGLIKGSSLENSLEKIWIDGDLTSEEWSDLRDKHGLNHIEIHGKGVIFNTFTKLPAES</sequence>